<dbReference type="GO" id="GO:0021556">
    <property type="term" value="P:central nervous system formation"/>
    <property type="evidence" value="ECO:0007669"/>
    <property type="project" value="TreeGrafter"/>
</dbReference>
<evidence type="ECO:0000256" key="3">
    <source>
        <dbReference type="ARBA" id="ARBA00023180"/>
    </source>
</evidence>
<keyword evidence="3" id="KW-0325">Glycoprotein</keyword>
<dbReference type="AlphaFoldDB" id="A0AAV2S494"/>
<keyword evidence="7" id="KW-1185">Reference proteome</keyword>
<keyword evidence="2" id="KW-1015">Disulfide bond</keyword>
<protein>
    <recommendedName>
        <fullName evidence="5">Spaetzle domain-containing protein</fullName>
    </recommendedName>
</protein>
<dbReference type="InterPro" id="IPR052444">
    <property type="entry name" value="Spz/Toll_ligand-like"/>
</dbReference>
<dbReference type="GO" id="GO:0005121">
    <property type="term" value="F:Toll binding"/>
    <property type="evidence" value="ECO:0007669"/>
    <property type="project" value="TreeGrafter"/>
</dbReference>
<reference evidence="6 7" key="1">
    <citation type="submission" date="2024-05" db="EMBL/GenBank/DDBJ databases">
        <authorList>
            <person name="Wallberg A."/>
        </authorList>
    </citation>
    <scope>NUCLEOTIDE SEQUENCE [LARGE SCALE GENOMIC DNA]</scope>
</reference>
<dbReference type="GO" id="GO:0005615">
    <property type="term" value="C:extracellular space"/>
    <property type="evidence" value="ECO:0007669"/>
    <property type="project" value="UniProtKB-ARBA"/>
</dbReference>
<comment type="caution">
    <text evidence="6">The sequence shown here is derived from an EMBL/GenBank/DDBJ whole genome shotgun (WGS) entry which is preliminary data.</text>
</comment>
<keyword evidence="1 4" id="KW-0732">Signal</keyword>
<name>A0AAV2S494_MEGNR</name>
<evidence type="ECO:0000256" key="4">
    <source>
        <dbReference type="SAM" id="SignalP"/>
    </source>
</evidence>
<dbReference type="InterPro" id="IPR032104">
    <property type="entry name" value="Spaetzle"/>
</dbReference>
<feature type="chain" id="PRO_5043943234" description="Spaetzle domain-containing protein" evidence="4">
    <location>
        <begin position="24"/>
        <end position="241"/>
    </location>
</feature>
<evidence type="ECO:0000256" key="2">
    <source>
        <dbReference type="ARBA" id="ARBA00023157"/>
    </source>
</evidence>
<dbReference type="PANTHER" id="PTHR23199:SF12">
    <property type="entry name" value="NEUROTROPHIN 1-RELATED"/>
    <property type="match status" value="1"/>
</dbReference>
<accession>A0AAV2S494</accession>
<sequence>MNVISKVLAVLLYLSGSRFLVQGKGLVPLERVRTSGFVQFGANSKDTKTIISDINRHLNTGASHTLFFGDAVGLTGATKPGCARTRIYCPYDHGYPIDKVNSIIDRYYNDLQILYQSLYQFTTQDELYKDNATLGYRQDGHFVCGSVVESARLGWAQNTRGQWLVVINTDKFPQSVRIETCKYGGRRCEYLPPCYKSTCIQRSSYAKLIAIDPTRPSVRPRVETFLLPSACSCFVENFTYY</sequence>
<dbReference type="SUPFAM" id="SSF57501">
    <property type="entry name" value="Cystine-knot cytokines"/>
    <property type="match status" value="1"/>
</dbReference>
<dbReference type="GO" id="GO:0045087">
    <property type="term" value="P:innate immune response"/>
    <property type="evidence" value="ECO:0007669"/>
    <property type="project" value="TreeGrafter"/>
</dbReference>
<feature type="signal peptide" evidence="4">
    <location>
        <begin position="1"/>
        <end position="23"/>
    </location>
</feature>
<dbReference type="Proteomes" id="UP001497623">
    <property type="component" value="Unassembled WGS sequence"/>
</dbReference>
<dbReference type="Gene3D" id="2.10.90.10">
    <property type="entry name" value="Cystine-knot cytokines"/>
    <property type="match status" value="1"/>
</dbReference>
<evidence type="ECO:0000259" key="5">
    <source>
        <dbReference type="Pfam" id="PF16077"/>
    </source>
</evidence>
<feature type="domain" description="Spaetzle" evidence="5">
    <location>
        <begin position="142"/>
        <end position="235"/>
    </location>
</feature>
<dbReference type="PANTHER" id="PTHR23199">
    <property type="entry name" value="NEUROTROPHIN 1-RELATED"/>
    <property type="match status" value="1"/>
</dbReference>
<proteinExistence type="predicted"/>
<organism evidence="6 7">
    <name type="scientific">Meganyctiphanes norvegica</name>
    <name type="common">Northern krill</name>
    <name type="synonym">Thysanopoda norvegica</name>
    <dbReference type="NCBI Taxonomy" id="48144"/>
    <lineage>
        <taxon>Eukaryota</taxon>
        <taxon>Metazoa</taxon>
        <taxon>Ecdysozoa</taxon>
        <taxon>Arthropoda</taxon>
        <taxon>Crustacea</taxon>
        <taxon>Multicrustacea</taxon>
        <taxon>Malacostraca</taxon>
        <taxon>Eumalacostraca</taxon>
        <taxon>Eucarida</taxon>
        <taxon>Euphausiacea</taxon>
        <taxon>Euphausiidae</taxon>
        <taxon>Meganyctiphanes</taxon>
    </lineage>
</organism>
<evidence type="ECO:0000313" key="7">
    <source>
        <dbReference type="Proteomes" id="UP001497623"/>
    </source>
</evidence>
<dbReference type="Pfam" id="PF16077">
    <property type="entry name" value="Spaetzle"/>
    <property type="match status" value="1"/>
</dbReference>
<dbReference type="GO" id="GO:0008083">
    <property type="term" value="F:growth factor activity"/>
    <property type="evidence" value="ECO:0007669"/>
    <property type="project" value="TreeGrafter"/>
</dbReference>
<evidence type="ECO:0000313" key="6">
    <source>
        <dbReference type="EMBL" id="CAL4158597.1"/>
    </source>
</evidence>
<dbReference type="EMBL" id="CAXKWB010042871">
    <property type="protein sequence ID" value="CAL4158597.1"/>
    <property type="molecule type" value="Genomic_DNA"/>
</dbReference>
<gene>
    <name evidence="6" type="ORF">MNOR_LOCUS32101</name>
</gene>
<evidence type="ECO:0000256" key="1">
    <source>
        <dbReference type="ARBA" id="ARBA00022729"/>
    </source>
</evidence>
<dbReference type="InterPro" id="IPR029034">
    <property type="entry name" value="Cystine-knot_cytokine"/>
</dbReference>